<dbReference type="AlphaFoldDB" id="A0A0J9X3U0"/>
<keyword evidence="5 6" id="KW-0968">Cytoplasmic vesicle</keyword>
<organism evidence="9 10">
    <name type="scientific">Geotrichum candidum</name>
    <name type="common">Oospora lactis</name>
    <name type="synonym">Dipodascus geotrichum</name>
    <dbReference type="NCBI Taxonomy" id="1173061"/>
    <lineage>
        <taxon>Eukaryota</taxon>
        <taxon>Fungi</taxon>
        <taxon>Dikarya</taxon>
        <taxon>Ascomycota</taxon>
        <taxon>Saccharomycotina</taxon>
        <taxon>Dipodascomycetes</taxon>
        <taxon>Dipodascales</taxon>
        <taxon>Dipodascaceae</taxon>
        <taxon>Geotrichum</taxon>
    </lineage>
</organism>
<feature type="region of interest" description="Disordered" evidence="8">
    <location>
        <begin position="76"/>
        <end position="107"/>
    </location>
</feature>
<dbReference type="GO" id="GO:0030132">
    <property type="term" value="C:clathrin coat of coated pit"/>
    <property type="evidence" value="ECO:0007669"/>
    <property type="project" value="InterPro"/>
</dbReference>
<evidence type="ECO:0000256" key="8">
    <source>
        <dbReference type="SAM" id="MobiDB-lite"/>
    </source>
</evidence>
<dbReference type="GO" id="GO:0072583">
    <property type="term" value="P:clathrin-dependent endocytosis"/>
    <property type="evidence" value="ECO:0007669"/>
    <property type="project" value="TreeGrafter"/>
</dbReference>
<evidence type="ECO:0000313" key="10">
    <source>
        <dbReference type="Proteomes" id="UP000242525"/>
    </source>
</evidence>
<dbReference type="Proteomes" id="UP000242525">
    <property type="component" value="Unassembled WGS sequence"/>
</dbReference>
<keyword evidence="4 6" id="KW-0168">Coated pit</keyword>
<comment type="function">
    <text evidence="6">Clathrin is the major protein of the polyhedral coat of coated pits and vesicles.</text>
</comment>
<name>A0A0J9X3U0_GEOCN</name>
<evidence type="ECO:0000313" key="9">
    <source>
        <dbReference type="EMBL" id="CDO51788.1"/>
    </source>
</evidence>
<keyword evidence="3 6" id="KW-0472">Membrane</keyword>
<comment type="caution">
    <text evidence="9">The sequence shown here is derived from an EMBL/GenBank/DDBJ whole genome shotgun (WGS) entry which is preliminary data.</text>
</comment>
<proteinExistence type="inferred from homology"/>
<feature type="coiled-coil region" evidence="7">
    <location>
        <begin position="128"/>
        <end position="186"/>
    </location>
</feature>
<reference evidence="9" key="1">
    <citation type="submission" date="2014-03" db="EMBL/GenBank/DDBJ databases">
        <authorList>
            <person name="Casaregola S."/>
        </authorList>
    </citation>
    <scope>NUCLEOTIDE SEQUENCE [LARGE SCALE GENOMIC DNA]</scope>
    <source>
        <strain evidence="9">CLIB 918</strain>
    </source>
</reference>
<evidence type="ECO:0000256" key="7">
    <source>
        <dbReference type="SAM" id="Coils"/>
    </source>
</evidence>
<dbReference type="GO" id="GO:0006886">
    <property type="term" value="P:intracellular protein transport"/>
    <property type="evidence" value="ECO:0007669"/>
    <property type="project" value="InterPro"/>
</dbReference>
<sequence>MSSKFPSLEEIDQDLVTPSGADGEFTDFTSNTNNEEEDDFLTREKAALGADAAEFQTSADAQVASADEIAGFKASFPALDDNNNSSLGPSGLISEPAEPYLPDQPELTTKTQQLSLEDSEAIREWRERQALEIQRRDEQSEAKRKETREKANAAIDDFYENYSSKKDEAIEEVREAERRFLEERDNNITGTTWDRILKLIDTSSKGVKSELSDKTRFKEVLLALKGNPDAPGAAGY</sequence>
<dbReference type="OrthoDB" id="5512at2759"/>
<dbReference type="GO" id="GO:0030130">
    <property type="term" value="C:clathrin coat of trans-Golgi network vesicle"/>
    <property type="evidence" value="ECO:0007669"/>
    <property type="project" value="InterPro"/>
</dbReference>
<evidence type="ECO:0000256" key="3">
    <source>
        <dbReference type="ARBA" id="ARBA00023136"/>
    </source>
</evidence>
<dbReference type="InterPro" id="IPR000996">
    <property type="entry name" value="Clathrin_L-chain"/>
</dbReference>
<evidence type="ECO:0000256" key="6">
    <source>
        <dbReference type="RuleBase" id="RU363137"/>
    </source>
</evidence>
<comment type="subcellular location">
    <subcellularLocation>
        <location evidence="1 6">Cytoplasmic vesicle membrane</location>
        <topology evidence="1 6">Peripheral membrane protein</topology>
        <orientation evidence="1 6">Cytoplasmic side</orientation>
    </subcellularLocation>
    <subcellularLocation>
        <location evidence="6">Membrane</location>
        <location evidence="6">Coated pit</location>
        <topology evidence="6">Peripheral membrane protein</topology>
        <orientation evidence="6">Cytoplasmic side</orientation>
    </subcellularLocation>
    <text evidence="6">Cytoplasmic face of coated pits and vesicles.</text>
</comment>
<evidence type="ECO:0000256" key="2">
    <source>
        <dbReference type="ARBA" id="ARBA00005263"/>
    </source>
</evidence>
<gene>
    <name evidence="9" type="ORF">BN980_GECA02s00912g</name>
</gene>
<evidence type="ECO:0000256" key="1">
    <source>
        <dbReference type="ARBA" id="ARBA00004180"/>
    </source>
</evidence>
<dbReference type="EMBL" id="CCBN010000002">
    <property type="protein sequence ID" value="CDO51788.1"/>
    <property type="molecule type" value="Genomic_DNA"/>
</dbReference>
<evidence type="ECO:0000256" key="5">
    <source>
        <dbReference type="ARBA" id="ARBA00023329"/>
    </source>
</evidence>
<feature type="region of interest" description="Disordered" evidence="8">
    <location>
        <begin position="1"/>
        <end position="39"/>
    </location>
</feature>
<keyword evidence="10" id="KW-1185">Reference proteome</keyword>
<dbReference type="STRING" id="1173061.A0A0J9X3U0"/>
<dbReference type="Pfam" id="PF01086">
    <property type="entry name" value="Clathrin_lg_ch"/>
    <property type="match status" value="1"/>
</dbReference>
<protein>
    <recommendedName>
        <fullName evidence="6">Clathrin light chain</fullName>
    </recommendedName>
</protein>
<dbReference type="PANTHER" id="PTHR10639">
    <property type="entry name" value="CLATHRIN LIGHT CHAIN"/>
    <property type="match status" value="1"/>
</dbReference>
<dbReference type="GO" id="GO:0032050">
    <property type="term" value="F:clathrin heavy chain binding"/>
    <property type="evidence" value="ECO:0007669"/>
    <property type="project" value="TreeGrafter"/>
</dbReference>
<evidence type="ECO:0000256" key="4">
    <source>
        <dbReference type="ARBA" id="ARBA00023176"/>
    </source>
</evidence>
<keyword evidence="7" id="KW-0175">Coiled coil</keyword>
<dbReference type="GO" id="GO:0005198">
    <property type="term" value="F:structural molecule activity"/>
    <property type="evidence" value="ECO:0007669"/>
    <property type="project" value="InterPro"/>
</dbReference>
<comment type="similarity">
    <text evidence="2 6">Belongs to the clathrin light chain family.</text>
</comment>
<dbReference type="PANTHER" id="PTHR10639:SF7">
    <property type="entry name" value="CLATHRIN LIGHT CHAIN"/>
    <property type="match status" value="1"/>
</dbReference>
<accession>A0A0J9X3U0</accession>